<feature type="non-terminal residue" evidence="1">
    <location>
        <position position="1"/>
    </location>
</feature>
<name>A0A383E8J6_9ZZZZ</name>
<sequence>KIIPKGENLNCLKHNKVILDISNYGGELATKHDEILKVLDDNNVAYSYSDFNTWTDSGRILPFQKRTEEENKRVFSECCNRDTLSVLHGKLYRCPFSANAHNLKAIPVDKSDQVDLSDDKIPISTLKEQIRKLAYQKDYLTACLYCNGRDYTTPVIKAAEQTKKPLSYKSI</sequence>
<evidence type="ECO:0000313" key="1">
    <source>
        <dbReference type="EMBL" id="SVE53156.1"/>
    </source>
</evidence>
<gene>
    <name evidence="1" type="ORF">METZ01_LOCUS506010</name>
</gene>
<protein>
    <submittedName>
        <fullName evidence="1">Uncharacterized protein</fullName>
    </submittedName>
</protein>
<organism evidence="1">
    <name type="scientific">marine metagenome</name>
    <dbReference type="NCBI Taxonomy" id="408172"/>
    <lineage>
        <taxon>unclassified sequences</taxon>
        <taxon>metagenomes</taxon>
        <taxon>ecological metagenomes</taxon>
    </lineage>
</organism>
<reference evidence="1" key="1">
    <citation type="submission" date="2018-05" db="EMBL/GenBank/DDBJ databases">
        <authorList>
            <person name="Lanie J.A."/>
            <person name="Ng W.-L."/>
            <person name="Kazmierczak K.M."/>
            <person name="Andrzejewski T.M."/>
            <person name="Davidsen T.M."/>
            <person name="Wayne K.J."/>
            <person name="Tettelin H."/>
            <person name="Glass J.I."/>
            <person name="Rusch D."/>
            <person name="Podicherti R."/>
            <person name="Tsui H.-C.T."/>
            <person name="Winkler M.E."/>
        </authorList>
    </citation>
    <scope>NUCLEOTIDE SEQUENCE</scope>
</reference>
<accession>A0A383E8J6</accession>
<dbReference type="EMBL" id="UINC01223810">
    <property type="protein sequence ID" value="SVE53156.1"/>
    <property type="molecule type" value="Genomic_DNA"/>
</dbReference>
<proteinExistence type="predicted"/>
<dbReference type="AlphaFoldDB" id="A0A383E8J6"/>